<feature type="transmembrane region" description="Helical" evidence="1">
    <location>
        <begin position="173"/>
        <end position="191"/>
    </location>
</feature>
<feature type="transmembrane region" description="Helical" evidence="1">
    <location>
        <begin position="67"/>
        <end position="84"/>
    </location>
</feature>
<feature type="transmembrane region" description="Helical" evidence="1">
    <location>
        <begin position="228"/>
        <end position="245"/>
    </location>
</feature>
<name>A0A212Q166_9CHLR</name>
<evidence type="ECO:0000313" key="2">
    <source>
        <dbReference type="EMBL" id="SNB53075.1"/>
    </source>
</evidence>
<keyword evidence="1" id="KW-0812">Transmembrane</keyword>
<evidence type="ECO:0000256" key="1">
    <source>
        <dbReference type="SAM" id="Phobius"/>
    </source>
</evidence>
<feature type="transmembrane region" description="Helical" evidence="1">
    <location>
        <begin position="38"/>
        <end position="58"/>
    </location>
</feature>
<feature type="transmembrane region" description="Helical" evidence="1">
    <location>
        <begin position="7"/>
        <end position="26"/>
    </location>
</feature>
<keyword evidence="1" id="KW-1133">Transmembrane helix</keyword>
<dbReference type="EMBL" id="FYEK01000003">
    <property type="protein sequence ID" value="SNB53075.1"/>
    <property type="molecule type" value="Genomic_DNA"/>
</dbReference>
<feature type="transmembrane region" description="Helical" evidence="1">
    <location>
        <begin position="118"/>
        <end position="138"/>
    </location>
</feature>
<gene>
    <name evidence="2" type="ORF">SAMN02746019_00023990</name>
</gene>
<reference evidence="3" key="1">
    <citation type="submission" date="2017-06" db="EMBL/GenBank/DDBJ databases">
        <authorList>
            <person name="Varghese N."/>
            <person name="Submissions S."/>
        </authorList>
    </citation>
    <scope>NUCLEOTIDE SEQUENCE [LARGE SCALE GENOMIC DNA]</scope>
    <source>
        <strain evidence="3">JAD2</strain>
    </source>
</reference>
<keyword evidence="1" id="KW-0472">Membrane</keyword>
<feature type="transmembrane region" description="Helical" evidence="1">
    <location>
        <begin position="298"/>
        <end position="316"/>
    </location>
</feature>
<feature type="transmembrane region" description="Helical" evidence="1">
    <location>
        <begin position="197"/>
        <end position="216"/>
    </location>
</feature>
<dbReference type="Proteomes" id="UP000197025">
    <property type="component" value="Unassembled WGS sequence"/>
</dbReference>
<protein>
    <submittedName>
        <fullName evidence="2">Uncharacterized protein</fullName>
    </submittedName>
</protein>
<sequence length="360" mass="38812">MPLRMRFPFMLVALLSLGVGIWAGWIRMGWAFPRPNPAWPGAHGALMISGFLGTLIALERAVVGPRWSWAAPLLAALGSLTLLLGRPTAGSALLFLGSAIVLILFFGDAARRHPDPSIRVLGIGAALWGIGQAIWLVRGTPAPAVPWWTAFLVLTIFGERLELARLIPRGRGMASLFGAGLACVLLGLALGEIQPMWGRRALGLGWLVLAAWLARYDIARRTVRQRGLVRYVAVCMLAGYAWLGISGALEWLPGEATAGPLYDARVHALLIGFVFSMIFGHALIIFPAVLRVRLPFSIAFYFPLAILHPSLLLRLGGDLGGWPDTRRIGGLLNGLAILIFLLLIARALRAGRRAPSPNSA</sequence>
<organism evidence="2 3">
    <name type="scientific">Thermoflexus hugenholtzii JAD2</name>
    <dbReference type="NCBI Taxonomy" id="877466"/>
    <lineage>
        <taxon>Bacteria</taxon>
        <taxon>Bacillati</taxon>
        <taxon>Chloroflexota</taxon>
        <taxon>Thermoflexia</taxon>
        <taxon>Thermoflexales</taxon>
        <taxon>Thermoflexaceae</taxon>
        <taxon>Thermoflexus</taxon>
    </lineage>
</organism>
<evidence type="ECO:0000313" key="3">
    <source>
        <dbReference type="Proteomes" id="UP000197025"/>
    </source>
</evidence>
<dbReference type="InParanoid" id="A0A212Q166"/>
<keyword evidence="3" id="KW-1185">Reference proteome</keyword>
<accession>A0A212Q166</accession>
<feature type="transmembrane region" description="Helical" evidence="1">
    <location>
        <begin position="144"/>
        <end position="161"/>
    </location>
</feature>
<feature type="transmembrane region" description="Helical" evidence="1">
    <location>
        <begin position="90"/>
        <end position="106"/>
    </location>
</feature>
<dbReference type="AlphaFoldDB" id="A0A212Q166"/>
<feature type="transmembrane region" description="Helical" evidence="1">
    <location>
        <begin position="265"/>
        <end position="286"/>
    </location>
</feature>
<feature type="transmembrane region" description="Helical" evidence="1">
    <location>
        <begin position="328"/>
        <end position="348"/>
    </location>
</feature>
<proteinExistence type="predicted"/>